<feature type="transmembrane region" description="Helical" evidence="6">
    <location>
        <begin position="103"/>
        <end position="124"/>
    </location>
</feature>
<accession>A0A975PFH4</accession>
<protein>
    <submittedName>
        <fullName evidence="8">TCR/Tet family MFS transporter</fullName>
    </submittedName>
</protein>
<keyword evidence="3 6" id="KW-0812">Transmembrane</keyword>
<keyword evidence="5 6" id="KW-0472">Membrane</keyword>
<organism evidence="8 9">
    <name type="scientific">Luteolibacter ambystomatis</name>
    <dbReference type="NCBI Taxonomy" id="2824561"/>
    <lineage>
        <taxon>Bacteria</taxon>
        <taxon>Pseudomonadati</taxon>
        <taxon>Verrucomicrobiota</taxon>
        <taxon>Verrucomicrobiia</taxon>
        <taxon>Verrucomicrobiales</taxon>
        <taxon>Verrucomicrobiaceae</taxon>
        <taxon>Luteolibacter</taxon>
    </lineage>
</organism>
<feature type="transmembrane region" description="Helical" evidence="6">
    <location>
        <begin position="136"/>
        <end position="158"/>
    </location>
</feature>
<dbReference type="PRINTS" id="PR01035">
    <property type="entry name" value="TCRTETA"/>
</dbReference>
<feature type="transmembrane region" description="Helical" evidence="6">
    <location>
        <begin position="48"/>
        <end position="66"/>
    </location>
</feature>
<dbReference type="PANTHER" id="PTHR23504:SF15">
    <property type="entry name" value="MAJOR FACILITATOR SUPERFAMILY (MFS) PROFILE DOMAIN-CONTAINING PROTEIN"/>
    <property type="match status" value="1"/>
</dbReference>
<dbReference type="KEGG" id="lamb:KBB96_03860"/>
<evidence type="ECO:0000256" key="5">
    <source>
        <dbReference type="ARBA" id="ARBA00023136"/>
    </source>
</evidence>
<feature type="transmembrane region" description="Helical" evidence="6">
    <location>
        <begin position="7"/>
        <end position="28"/>
    </location>
</feature>
<keyword evidence="9" id="KW-1185">Reference proteome</keyword>
<dbReference type="InterPro" id="IPR001958">
    <property type="entry name" value="Tet-R_TetA/multi-R_MdtG-like"/>
</dbReference>
<dbReference type="PANTHER" id="PTHR23504">
    <property type="entry name" value="MAJOR FACILITATOR SUPERFAMILY DOMAIN-CONTAINING PROTEIN 10"/>
    <property type="match status" value="1"/>
</dbReference>
<evidence type="ECO:0000256" key="3">
    <source>
        <dbReference type="ARBA" id="ARBA00022692"/>
    </source>
</evidence>
<feature type="domain" description="Major facilitator superfamily (MFS) profile" evidence="7">
    <location>
        <begin position="7"/>
        <end position="402"/>
    </location>
</feature>
<dbReference type="CDD" id="cd17388">
    <property type="entry name" value="MFS_TetA"/>
    <property type="match status" value="1"/>
</dbReference>
<keyword evidence="4 6" id="KW-1133">Transmembrane helix</keyword>
<feature type="transmembrane region" description="Helical" evidence="6">
    <location>
        <begin position="164"/>
        <end position="184"/>
    </location>
</feature>
<evidence type="ECO:0000256" key="2">
    <source>
        <dbReference type="ARBA" id="ARBA00022448"/>
    </source>
</evidence>
<name>A0A975PFH4_9BACT</name>
<dbReference type="PROSITE" id="PS50850">
    <property type="entry name" value="MFS"/>
    <property type="match status" value="1"/>
</dbReference>
<dbReference type="InterPro" id="IPR011701">
    <property type="entry name" value="MFS"/>
</dbReference>
<dbReference type="GO" id="GO:0016020">
    <property type="term" value="C:membrane"/>
    <property type="evidence" value="ECO:0007669"/>
    <property type="project" value="UniProtKB-SubCell"/>
</dbReference>
<comment type="subcellular location">
    <subcellularLocation>
        <location evidence="1">Membrane</location>
        <topology evidence="1">Multi-pass membrane protein</topology>
    </subcellularLocation>
</comment>
<evidence type="ECO:0000313" key="8">
    <source>
        <dbReference type="EMBL" id="QUE52028.1"/>
    </source>
</evidence>
<evidence type="ECO:0000313" key="9">
    <source>
        <dbReference type="Proteomes" id="UP000676169"/>
    </source>
</evidence>
<evidence type="ECO:0000256" key="4">
    <source>
        <dbReference type="ARBA" id="ARBA00022989"/>
    </source>
</evidence>
<dbReference type="Proteomes" id="UP000676169">
    <property type="component" value="Chromosome"/>
</dbReference>
<dbReference type="InterPro" id="IPR020846">
    <property type="entry name" value="MFS_dom"/>
</dbReference>
<reference evidence="8" key="1">
    <citation type="submission" date="2021-04" db="EMBL/GenBank/DDBJ databases">
        <title>Luteolibacter sp. 32A isolated from the skin of an Anderson's salamander (Ambystoma andersonii).</title>
        <authorList>
            <person name="Spergser J."/>
            <person name="Busse H.-J."/>
        </authorList>
    </citation>
    <scope>NUCLEOTIDE SEQUENCE</scope>
    <source>
        <strain evidence="8">32A</strain>
    </source>
</reference>
<feature type="transmembrane region" description="Helical" evidence="6">
    <location>
        <begin position="373"/>
        <end position="395"/>
    </location>
</feature>
<feature type="transmembrane region" description="Helical" evidence="6">
    <location>
        <begin position="283"/>
        <end position="301"/>
    </location>
</feature>
<feature type="transmembrane region" description="Helical" evidence="6">
    <location>
        <begin position="78"/>
        <end position="97"/>
    </location>
</feature>
<evidence type="ECO:0000259" key="7">
    <source>
        <dbReference type="PROSITE" id="PS50850"/>
    </source>
</evidence>
<dbReference type="GO" id="GO:0022857">
    <property type="term" value="F:transmembrane transporter activity"/>
    <property type="evidence" value="ECO:0007669"/>
    <property type="project" value="InterPro"/>
</dbReference>
<dbReference type="Gene3D" id="1.20.1250.20">
    <property type="entry name" value="MFS general substrate transporter like domains"/>
    <property type="match status" value="1"/>
</dbReference>
<dbReference type="EMBL" id="CP073100">
    <property type="protein sequence ID" value="QUE52028.1"/>
    <property type="molecule type" value="Genomic_DNA"/>
</dbReference>
<dbReference type="Pfam" id="PF07690">
    <property type="entry name" value="MFS_1"/>
    <property type="match status" value="1"/>
</dbReference>
<sequence length="409" mass="43095">MARPKPAIIFIFITLFLDIFGIGVIVPVLPKLVEQLQGGDVQAAAHSVGWLGALYALMQFLFSPVLGSLSDRFGRRPVILFSLLGSGIDYLVLAWAPTIGWLYLARAVSGITAANFSAASAYIADVTPPEKRAAGFGMIGAAFGLGFIAGPAIGGVLGHYGLRVPFLVAAGITLLNWLYGAFVLPESLAPENRRPFHWESAHPLKALHALTRWPLVSALAGTHFLTMLAGNIYPCLWVLYTGHRYGWESRQVGISLALVGVLAAIVQGGLASRILKVIGERRGVFVGLIAMAVAMTCYGAAPLGWMVYGIIVIGSLAGIGSPATQSIISRAVPADEQGAVQGALNSITSVSGILAPLVWTSLFSVAIDPKHSFGIPGLPFFMAGLVSLAAALLAWRAFRRSPVVEGQVS</sequence>
<feature type="transmembrane region" description="Helical" evidence="6">
    <location>
        <begin position="215"/>
        <end position="240"/>
    </location>
</feature>
<gene>
    <name evidence="8" type="ORF">KBB96_03860</name>
</gene>
<evidence type="ECO:0000256" key="1">
    <source>
        <dbReference type="ARBA" id="ARBA00004141"/>
    </source>
</evidence>
<dbReference type="SUPFAM" id="SSF103473">
    <property type="entry name" value="MFS general substrate transporter"/>
    <property type="match status" value="1"/>
</dbReference>
<keyword evidence="2" id="KW-0813">Transport</keyword>
<feature type="transmembrane region" description="Helical" evidence="6">
    <location>
        <begin position="252"/>
        <end position="271"/>
    </location>
</feature>
<evidence type="ECO:0000256" key="6">
    <source>
        <dbReference type="SAM" id="Phobius"/>
    </source>
</evidence>
<dbReference type="InterPro" id="IPR036259">
    <property type="entry name" value="MFS_trans_sf"/>
</dbReference>
<feature type="transmembrane region" description="Helical" evidence="6">
    <location>
        <begin position="307"/>
        <end position="332"/>
    </location>
</feature>
<dbReference type="AlphaFoldDB" id="A0A975PFH4"/>
<dbReference type="RefSeq" id="WP_211632486.1">
    <property type="nucleotide sequence ID" value="NZ_CP073100.1"/>
</dbReference>
<proteinExistence type="predicted"/>
<feature type="transmembrane region" description="Helical" evidence="6">
    <location>
        <begin position="344"/>
        <end position="367"/>
    </location>
</feature>